<dbReference type="HOGENOM" id="CLU_036876_2_0_5"/>
<comment type="catalytic activity">
    <reaction evidence="14 16">
        <text>4 Fe(II)-[cytochrome c] + O2 + 8 H(+)(in) = 4 Fe(III)-[cytochrome c] + 2 H2O + 4 H(+)(out)</text>
        <dbReference type="Rhea" id="RHEA:11436"/>
        <dbReference type="Rhea" id="RHEA-COMP:10350"/>
        <dbReference type="Rhea" id="RHEA-COMP:14399"/>
        <dbReference type="ChEBI" id="CHEBI:15377"/>
        <dbReference type="ChEBI" id="CHEBI:15378"/>
        <dbReference type="ChEBI" id="CHEBI:15379"/>
        <dbReference type="ChEBI" id="CHEBI:29033"/>
        <dbReference type="ChEBI" id="CHEBI:29034"/>
        <dbReference type="EC" id="7.1.1.9"/>
    </reaction>
</comment>
<evidence type="ECO:0000313" key="21">
    <source>
        <dbReference type="Proteomes" id="UP000007058"/>
    </source>
</evidence>
<feature type="domain" description="Cytochrome oxidase subunit II transmembrane region profile" evidence="19">
    <location>
        <begin position="38"/>
        <end position="133"/>
    </location>
</feature>
<dbReference type="AlphaFoldDB" id="Q2W5A1"/>
<evidence type="ECO:0000256" key="8">
    <source>
        <dbReference type="ARBA" id="ARBA00022967"/>
    </source>
</evidence>
<evidence type="ECO:0000256" key="10">
    <source>
        <dbReference type="ARBA" id="ARBA00022989"/>
    </source>
</evidence>
<comment type="similarity">
    <text evidence="3 15">Belongs to the cytochrome c oxidase subunit 2 family.</text>
</comment>
<evidence type="ECO:0000256" key="16">
    <source>
        <dbReference type="RuleBase" id="RU004024"/>
    </source>
</evidence>
<dbReference type="STRING" id="342108.amb2170"/>
<comment type="cofactor">
    <cofactor evidence="16">
        <name>Cu cation</name>
        <dbReference type="ChEBI" id="CHEBI:23378"/>
    </cofactor>
    <text evidence="16">Binds a copper A center.</text>
</comment>
<protein>
    <recommendedName>
        <fullName evidence="16">Cytochrome c oxidase subunit 2</fullName>
        <ecNumber evidence="16">7.1.1.9</ecNumber>
    </recommendedName>
</protein>
<evidence type="ECO:0000256" key="6">
    <source>
        <dbReference type="ARBA" id="ARBA00022692"/>
    </source>
</evidence>
<dbReference type="PRINTS" id="PR01166">
    <property type="entry name" value="CYCOXIDASEII"/>
</dbReference>
<reference evidence="20 21" key="1">
    <citation type="journal article" date="2005" name="DNA Res.">
        <title>Complete genome sequence of the facultative anaerobic magnetotactic bacterium Magnetospirillum sp. strain AMB-1.</title>
        <authorList>
            <person name="Matsunaga T."/>
            <person name="Okamura Y."/>
            <person name="Fukuda Y."/>
            <person name="Wahyudi A.T."/>
            <person name="Murase Y."/>
            <person name="Takeyama H."/>
        </authorList>
    </citation>
    <scope>NUCLEOTIDE SEQUENCE [LARGE SCALE GENOMIC DNA]</scope>
    <source>
        <strain evidence="21">ATCC 700264 / AMB-1</strain>
    </source>
</reference>
<accession>Q2W5A1</accession>
<sequence length="293" mass="32307">MTADEETAGRDIRMNRSTQALMAAAVLIGLAPVAMAGEPQPWALSFQHGVSPTMERITSLATFINGVIVVITLLVSGLLLYACTRFRADRNPKPATWSHNTPLEVVWTAIPAVILLLIAIPSFRLLYFMDRVHDADMTLKIVGHQWYWTYEYPDHDFKFDSNMVQAEDLKPGQPRLLTADNTLVVPAGVPIRLQMTADDVIHSWSVPAFGIKTDAVPGRLNETWVQVNEPGTYYGQCSQLCGVNHGFMPVHVKAVPKEEFLAWVAQAKKTYAHLDGSRPETAVALAETGGKSP</sequence>
<evidence type="ECO:0000256" key="1">
    <source>
        <dbReference type="ARBA" id="ARBA00001971"/>
    </source>
</evidence>
<comment type="cofactor">
    <cofactor evidence="1">
        <name>heme</name>
        <dbReference type="ChEBI" id="CHEBI:30413"/>
    </cofactor>
</comment>
<dbReference type="SUPFAM" id="SSF81464">
    <property type="entry name" value="Cytochrome c oxidase subunit II-like, transmembrane region"/>
    <property type="match status" value="1"/>
</dbReference>
<dbReference type="FunFam" id="2.60.40.420:FF:000001">
    <property type="entry name" value="Cytochrome c oxidase subunit 2"/>
    <property type="match status" value="1"/>
</dbReference>
<dbReference type="RefSeq" id="WP_011384569.1">
    <property type="nucleotide sequence ID" value="NC_007626.1"/>
</dbReference>
<dbReference type="KEGG" id="mag:amb2170"/>
<keyword evidence="6 15" id="KW-0812">Transmembrane</keyword>
<evidence type="ECO:0000259" key="19">
    <source>
        <dbReference type="PROSITE" id="PS50999"/>
    </source>
</evidence>
<dbReference type="InterPro" id="IPR014222">
    <property type="entry name" value="Cyt_c_oxidase_su2"/>
</dbReference>
<evidence type="ECO:0000256" key="15">
    <source>
        <dbReference type="RuleBase" id="RU000456"/>
    </source>
</evidence>
<keyword evidence="21" id="KW-1185">Reference proteome</keyword>
<evidence type="ECO:0000313" key="20">
    <source>
        <dbReference type="EMBL" id="BAE50974.1"/>
    </source>
</evidence>
<evidence type="ECO:0000256" key="17">
    <source>
        <dbReference type="SAM" id="Phobius"/>
    </source>
</evidence>
<feature type="domain" description="Cytochrome oxidase subunit II copper A binding" evidence="18">
    <location>
        <begin position="134"/>
        <end position="266"/>
    </location>
</feature>
<evidence type="ECO:0000256" key="3">
    <source>
        <dbReference type="ARBA" id="ARBA00007866"/>
    </source>
</evidence>
<dbReference type="PANTHER" id="PTHR22888">
    <property type="entry name" value="CYTOCHROME C OXIDASE, SUBUNIT II"/>
    <property type="match status" value="1"/>
</dbReference>
<dbReference type="EMBL" id="AP007255">
    <property type="protein sequence ID" value="BAE50974.1"/>
    <property type="molecule type" value="Genomic_DNA"/>
</dbReference>
<evidence type="ECO:0000256" key="9">
    <source>
        <dbReference type="ARBA" id="ARBA00022982"/>
    </source>
</evidence>
<dbReference type="Pfam" id="PF00116">
    <property type="entry name" value="COX2"/>
    <property type="match status" value="1"/>
</dbReference>
<evidence type="ECO:0000256" key="11">
    <source>
        <dbReference type="ARBA" id="ARBA00023008"/>
    </source>
</evidence>
<dbReference type="InterPro" id="IPR045187">
    <property type="entry name" value="CcO_II"/>
</dbReference>
<organism evidence="20 21">
    <name type="scientific">Paramagnetospirillum magneticum (strain ATCC 700264 / AMB-1)</name>
    <name type="common">Magnetospirillum magneticum</name>
    <dbReference type="NCBI Taxonomy" id="342108"/>
    <lineage>
        <taxon>Bacteria</taxon>
        <taxon>Pseudomonadati</taxon>
        <taxon>Pseudomonadota</taxon>
        <taxon>Alphaproteobacteria</taxon>
        <taxon>Rhodospirillales</taxon>
        <taxon>Magnetospirillaceae</taxon>
        <taxon>Paramagnetospirillum</taxon>
    </lineage>
</organism>
<feature type="transmembrane region" description="Helical" evidence="17">
    <location>
        <begin position="105"/>
        <end position="127"/>
    </location>
</feature>
<evidence type="ECO:0000256" key="4">
    <source>
        <dbReference type="ARBA" id="ARBA00022448"/>
    </source>
</evidence>
<dbReference type="Proteomes" id="UP000007058">
    <property type="component" value="Chromosome"/>
</dbReference>
<keyword evidence="11 16" id="KW-0186">Copper</keyword>
<evidence type="ECO:0000259" key="18">
    <source>
        <dbReference type="PROSITE" id="PS50857"/>
    </source>
</evidence>
<evidence type="ECO:0000256" key="14">
    <source>
        <dbReference type="ARBA" id="ARBA00047816"/>
    </source>
</evidence>
<feature type="transmembrane region" description="Helical" evidence="17">
    <location>
        <begin position="60"/>
        <end position="84"/>
    </location>
</feature>
<evidence type="ECO:0000256" key="13">
    <source>
        <dbReference type="ARBA" id="ARBA00024688"/>
    </source>
</evidence>
<comment type="function">
    <text evidence="13 16">Subunits I and II form the functional core of the enzyme complex. Electrons originating in cytochrome c are transferred via heme a and Cu(A) to the binuclear center formed by heme a3 and Cu(B).</text>
</comment>
<dbReference type="Pfam" id="PF02790">
    <property type="entry name" value="COX2_TM"/>
    <property type="match status" value="1"/>
</dbReference>
<dbReference type="GO" id="GO:0005507">
    <property type="term" value="F:copper ion binding"/>
    <property type="evidence" value="ECO:0007669"/>
    <property type="project" value="InterPro"/>
</dbReference>
<evidence type="ECO:0000256" key="5">
    <source>
        <dbReference type="ARBA" id="ARBA00022660"/>
    </source>
</evidence>
<dbReference type="NCBIfam" id="TIGR02866">
    <property type="entry name" value="CoxB"/>
    <property type="match status" value="1"/>
</dbReference>
<dbReference type="InterPro" id="IPR011759">
    <property type="entry name" value="Cyt_c_oxidase_su2_TM_dom"/>
</dbReference>
<name>Q2W5A1_PARM1</name>
<evidence type="ECO:0000256" key="12">
    <source>
        <dbReference type="ARBA" id="ARBA00023136"/>
    </source>
</evidence>
<dbReference type="CDD" id="cd13912">
    <property type="entry name" value="CcO_II_C"/>
    <property type="match status" value="1"/>
</dbReference>
<dbReference type="InterPro" id="IPR008972">
    <property type="entry name" value="Cupredoxin"/>
</dbReference>
<gene>
    <name evidence="20" type="ordered locus">amb2170</name>
</gene>
<dbReference type="SUPFAM" id="SSF49503">
    <property type="entry name" value="Cupredoxins"/>
    <property type="match status" value="1"/>
</dbReference>
<dbReference type="PROSITE" id="PS50857">
    <property type="entry name" value="COX2_CUA"/>
    <property type="match status" value="1"/>
</dbReference>
<keyword evidence="5 15" id="KW-0679">Respiratory chain</keyword>
<dbReference type="InterPro" id="IPR034210">
    <property type="entry name" value="CcO_II_C"/>
</dbReference>
<dbReference type="Gene3D" id="1.10.287.90">
    <property type="match status" value="1"/>
</dbReference>
<evidence type="ECO:0000256" key="7">
    <source>
        <dbReference type="ARBA" id="ARBA00022723"/>
    </source>
</evidence>
<dbReference type="InterPro" id="IPR036257">
    <property type="entry name" value="Cyt_c_oxidase_su2_TM_sf"/>
</dbReference>
<dbReference type="InterPro" id="IPR001505">
    <property type="entry name" value="Copper_CuA"/>
</dbReference>
<proteinExistence type="inferred from homology"/>
<keyword evidence="7 16" id="KW-0479">Metal-binding</keyword>
<dbReference type="Gene3D" id="2.60.40.420">
    <property type="entry name" value="Cupredoxins - blue copper proteins"/>
    <property type="match status" value="1"/>
</dbReference>
<keyword evidence="12 17" id="KW-0472">Membrane</keyword>
<dbReference type="EC" id="7.1.1.9" evidence="16"/>
<dbReference type="GO" id="GO:0016491">
    <property type="term" value="F:oxidoreductase activity"/>
    <property type="evidence" value="ECO:0007669"/>
    <property type="project" value="InterPro"/>
</dbReference>
<keyword evidence="4 15" id="KW-0813">Transport</keyword>
<dbReference type="PANTHER" id="PTHR22888:SF9">
    <property type="entry name" value="CYTOCHROME C OXIDASE SUBUNIT 2"/>
    <property type="match status" value="1"/>
</dbReference>
<keyword evidence="8" id="KW-1278">Translocase</keyword>
<dbReference type="PROSITE" id="PS00078">
    <property type="entry name" value="COX2"/>
    <property type="match status" value="1"/>
</dbReference>
<dbReference type="GO" id="GO:0042773">
    <property type="term" value="P:ATP synthesis coupled electron transport"/>
    <property type="evidence" value="ECO:0007669"/>
    <property type="project" value="TreeGrafter"/>
</dbReference>
<dbReference type="GO" id="GO:0005886">
    <property type="term" value="C:plasma membrane"/>
    <property type="evidence" value="ECO:0007669"/>
    <property type="project" value="UniProtKB-SubCell"/>
</dbReference>
<evidence type="ECO:0000256" key="2">
    <source>
        <dbReference type="ARBA" id="ARBA00004141"/>
    </source>
</evidence>
<dbReference type="InterPro" id="IPR002429">
    <property type="entry name" value="CcO_II-like_C"/>
</dbReference>
<comment type="subcellular location">
    <subcellularLocation>
        <location evidence="15">Cell membrane</location>
        <topology evidence="15">Multi-pass membrane protein</topology>
    </subcellularLocation>
    <subcellularLocation>
        <location evidence="2">Membrane</location>
        <topology evidence="2">Multi-pass membrane protein</topology>
    </subcellularLocation>
</comment>
<dbReference type="PROSITE" id="PS50999">
    <property type="entry name" value="COX2_TM"/>
    <property type="match status" value="1"/>
</dbReference>
<dbReference type="GO" id="GO:0004129">
    <property type="term" value="F:cytochrome-c oxidase activity"/>
    <property type="evidence" value="ECO:0007669"/>
    <property type="project" value="UniProtKB-EC"/>
</dbReference>
<keyword evidence="9 15" id="KW-0249">Electron transport</keyword>
<keyword evidence="10 17" id="KW-1133">Transmembrane helix</keyword>